<dbReference type="EMBL" id="KT183703">
    <property type="protein sequence ID" value="ALP73378.1"/>
    <property type="molecule type" value="Genomic_DNA"/>
</dbReference>
<proteinExistence type="predicted"/>
<accession>A0A1I9KI03</accession>
<evidence type="ECO:0000313" key="1">
    <source>
        <dbReference type="EMBL" id="ALP73378.1"/>
    </source>
</evidence>
<reference evidence="1" key="1">
    <citation type="journal article" date="2017" name="J. Fish Dis.">
        <title>Isolation and characterization of an atypical Siberian sturgeon herpesvirus strain in Russia: novel North American Acipenserid herpesvirus 2 strain in Europe?</title>
        <authorList>
            <person name="Doszpoly A."/>
            <person name="Kalabekov I.M."/>
            <person name="Breyta R."/>
            <person name="Shchelkunov I.S."/>
        </authorList>
    </citation>
    <scope>NUCLEOTIDE SEQUENCE</scope>
    <source>
        <strain evidence="1">SbSHV-2</strain>
    </source>
</reference>
<organism evidence="1">
    <name type="scientific">white sturgeon herpesvirus 2</name>
    <dbReference type="NCBI Taxonomy" id="320884"/>
    <lineage>
        <taxon>Viruses</taxon>
        <taxon>Duplodnaviria</taxon>
        <taxon>Heunggongvirae</taxon>
        <taxon>Peploviricota</taxon>
        <taxon>Herviviricetes</taxon>
        <taxon>Herpesvirales</taxon>
        <taxon>Alloherpesviridae</taxon>
        <taxon>Ictavirus</taxon>
        <taxon>Ictavirus acipenseridallo2</taxon>
    </lineage>
</organism>
<protein>
    <submittedName>
        <fullName evidence="1">Uncharacterized protein</fullName>
    </submittedName>
</protein>
<sequence length="324" mass="38004">MTMLSQLASIPSISTVKNLEAQNILPEKIYLTGCTHICSPHVLSCFEFNKVLMLQDELTSYGACLGYFLNKITTENYFLYSPWLTEWGIVIVRDPLIEYVMRIFRAVNKYIAGIEGADTLSQLRMHINNMSQFTLEKPSIYQCDELSEDTPVDIIHKVFYHIDKEDFIVSSDAFKKYQNQMYKTQKDKLDIMIQKFPLFFNFETPHIQLPFTFQDKDKNVLYIKFNSLYMPIKLDIVDNWETMWTSVSELYAESIYYMLTQNNPHDTLQLQQYTQTKTGFIDTNQIIIKLFKQRDSIIRDLRFLCLIDGVSPCSFMGLIINIFL</sequence>
<name>A0A1I9KI03_9VIRU</name>